<name>A0A1A9QCI8_9MOLU</name>
<dbReference type="PROSITE" id="PS50928">
    <property type="entry name" value="ABC_TM1"/>
    <property type="match status" value="2"/>
</dbReference>
<dbReference type="InterPro" id="IPR051124">
    <property type="entry name" value="Phosphate_Transport_Permease"/>
</dbReference>
<keyword evidence="7 9" id="KW-1133">Transmembrane helix</keyword>
<dbReference type="CDD" id="cd06261">
    <property type="entry name" value="TM_PBP2"/>
    <property type="match status" value="1"/>
</dbReference>
<feature type="transmembrane region" description="Helical" evidence="9">
    <location>
        <begin position="72"/>
        <end position="91"/>
    </location>
</feature>
<feature type="domain" description="ABC transmembrane type-1" evidence="10">
    <location>
        <begin position="408"/>
        <end position="627"/>
    </location>
</feature>
<evidence type="ECO:0000256" key="8">
    <source>
        <dbReference type="ARBA" id="ARBA00023136"/>
    </source>
</evidence>
<dbReference type="GO" id="GO:0005886">
    <property type="term" value="C:plasma membrane"/>
    <property type="evidence" value="ECO:0007669"/>
    <property type="project" value="UniProtKB-SubCell"/>
</dbReference>
<comment type="similarity">
    <text evidence="2">Belongs to the binding-protein-dependent transport system permease family. CysTW subfamily.</text>
</comment>
<evidence type="ECO:0000313" key="11">
    <source>
        <dbReference type="EMBL" id="OAL10163.1"/>
    </source>
</evidence>
<dbReference type="GO" id="GO:0055085">
    <property type="term" value="P:transmembrane transport"/>
    <property type="evidence" value="ECO:0007669"/>
    <property type="project" value="InterPro"/>
</dbReference>
<dbReference type="SUPFAM" id="SSF161098">
    <property type="entry name" value="MetI-like"/>
    <property type="match status" value="2"/>
</dbReference>
<comment type="subcellular location">
    <subcellularLocation>
        <location evidence="1 9">Cell membrane</location>
        <topology evidence="1 9">Multi-pass membrane protein</topology>
    </subcellularLocation>
</comment>
<keyword evidence="5" id="KW-0592">Phosphate transport</keyword>
<feature type="transmembrane region" description="Helical" evidence="9">
    <location>
        <begin position="112"/>
        <end position="132"/>
    </location>
</feature>
<feature type="transmembrane region" description="Helical" evidence="9">
    <location>
        <begin position="404"/>
        <end position="433"/>
    </location>
</feature>
<keyword evidence="12" id="KW-1185">Reference proteome</keyword>
<keyword evidence="6 9" id="KW-0812">Transmembrane</keyword>
<evidence type="ECO:0000259" key="10">
    <source>
        <dbReference type="PROSITE" id="PS50928"/>
    </source>
</evidence>
<feature type="transmembrane region" description="Helical" evidence="9">
    <location>
        <begin position="21"/>
        <end position="43"/>
    </location>
</feature>
<evidence type="ECO:0000256" key="7">
    <source>
        <dbReference type="ARBA" id="ARBA00022989"/>
    </source>
</evidence>
<dbReference type="AlphaFoldDB" id="A0A1A9QCI8"/>
<evidence type="ECO:0000256" key="3">
    <source>
        <dbReference type="ARBA" id="ARBA00022448"/>
    </source>
</evidence>
<dbReference type="PANTHER" id="PTHR30425">
    <property type="entry name" value="PHOSPHATE TRANSPORT SYSTEM PERMEASE PROTEIN PST"/>
    <property type="match status" value="1"/>
</dbReference>
<keyword evidence="8 9" id="KW-0472">Membrane</keyword>
<evidence type="ECO:0000313" key="12">
    <source>
        <dbReference type="Proteomes" id="UP000077623"/>
    </source>
</evidence>
<proteinExistence type="inferred from homology"/>
<dbReference type="Pfam" id="PF00528">
    <property type="entry name" value="BPD_transp_1"/>
    <property type="match status" value="1"/>
</dbReference>
<feature type="transmembrane region" description="Helical" evidence="9">
    <location>
        <begin position="152"/>
        <end position="175"/>
    </location>
</feature>
<feature type="transmembrane region" description="Helical" evidence="9">
    <location>
        <begin position="529"/>
        <end position="554"/>
    </location>
</feature>
<evidence type="ECO:0000256" key="4">
    <source>
        <dbReference type="ARBA" id="ARBA00022475"/>
    </source>
</evidence>
<dbReference type="Proteomes" id="UP000077623">
    <property type="component" value="Unassembled WGS sequence"/>
</dbReference>
<dbReference type="STRING" id="432608.A6V39_04595"/>
<keyword evidence="4" id="KW-1003">Cell membrane</keyword>
<evidence type="ECO:0000256" key="1">
    <source>
        <dbReference type="ARBA" id="ARBA00004651"/>
    </source>
</evidence>
<comment type="caution">
    <text evidence="11">The sequence shown here is derived from an EMBL/GenBank/DDBJ whole genome shotgun (WGS) entry which is preliminary data.</text>
</comment>
<keyword evidence="3 9" id="KW-0813">Transport</keyword>
<gene>
    <name evidence="11" type="ORF">A6V39_04595</name>
</gene>
<feature type="transmembrane region" description="Helical" evidence="9">
    <location>
        <begin position="273"/>
        <end position="296"/>
    </location>
</feature>
<evidence type="ECO:0000256" key="5">
    <source>
        <dbReference type="ARBA" id="ARBA00022592"/>
    </source>
</evidence>
<accession>A0A1A9QCI8</accession>
<evidence type="ECO:0000256" key="9">
    <source>
        <dbReference type="RuleBase" id="RU363032"/>
    </source>
</evidence>
<dbReference type="PANTHER" id="PTHR30425:SF1">
    <property type="entry name" value="PHOSPHATE TRANSPORT SYSTEM PERMEASE PROTEIN PSTC"/>
    <property type="match status" value="1"/>
</dbReference>
<feature type="transmembrane region" description="Helical" evidence="9">
    <location>
        <begin position="360"/>
        <end position="384"/>
    </location>
</feature>
<feature type="domain" description="ABC transmembrane type-1" evidence="10">
    <location>
        <begin position="76"/>
        <end position="292"/>
    </location>
</feature>
<feature type="transmembrane region" description="Helical" evidence="9">
    <location>
        <begin position="208"/>
        <end position="230"/>
    </location>
</feature>
<dbReference type="InterPro" id="IPR000515">
    <property type="entry name" value="MetI-like"/>
</dbReference>
<evidence type="ECO:0000256" key="6">
    <source>
        <dbReference type="ARBA" id="ARBA00022692"/>
    </source>
</evidence>
<organism evidence="11 12">
    <name type="scientific">Candidatus Mycoplasma haematobovis</name>
    <dbReference type="NCBI Taxonomy" id="432608"/>
    <lineage>
        <taxon>Bacteria</taxon>
        <taxon>Bacillati</taxon>
        <taxon>Mycoplasmatota</taxon>
        <taxon>Mollicutes</taxon>
        <taxon>Mycoplasmataceae</taxon>
        <taxon>Mycoplasma</taxon>
    </lineage>
</organism>
<dbReference type="InterPro" id="IPR035906">
    <property type="entry name" value="MetI-like_sf"/>
</dbReference>
<protein>
    <recommendedName>
        <fullName evidence="10">ABC transmembrane type-1 domain-containing protein</fullName>
    </recommendedName>
</protein>
<evidence type="ECO:0000256" key="2">
    <source>
        <dbReference type="ARBA" id="ARBA00007069"/>
    </source>
</evidence>
<dbReference type="EMBL" id="LWUJ01000012">
    <property type="protein sequence ID" value="OAL10163.1"/>
    <property type="molecule type" value="Genomic_DNA"/>
</dbReference>
<feature type="transmembrane region" description="Helical" evidence="9">
    <location>
        <begin position="485"/>
        <end position="508"/>
    </location>
</feature>
<reference evidence="12" key="1">
    <citation type="submission" date="2016-04" db="EMBL/GenBank/DDBJ databases">
        <authorList>
            <person name="Quiroz-Castaneda R.E."/>
            <person name="Martinez-Ocampo F."/>
        </authorList>
    </citation>
    <scope>NUCLEOTIDE SEQUENCE [LARGE SCALE GENOMIC DNA]</scope>
    <source>
        <strain evidence="12">INIFAP01</strain>
    </source>
</reference>
<feature type="transmembrane region" description="Helical" evidence="9">
    <location>
        <begin position="445"/>
        <end position="470"/>
    </location>
</feature>
<dbReference type="RefSeq" id="WP_187150547.1">
    <property type="nucleotide sequence ID" value="NZ_LWUJ01000012.1"/>
</dbReference>
<dbReference type="Gene3D" id="1.10.3720.10">
    <property type="entry name" value="MetI-like"/>
    <property type="match status" value="2"/>
</dbReference>
<sequence length="664" mass="74682">MNLPISLDFKRLRVINSRVKVLSEFATYFLCFLFGTFFVYIFFKGFQGLFSYSFRSIFFSGDFSAKSDLVSFWAPFGVTAFLVIIVLLLAIPISLRCSIWISFYASPSNQKFFSLLTLLLANIPSVVLGIFVKNYLANYLKALFKLSSTLNLLTAAVALIFMMLPLVISIFNAAFENKTNYLVSSEVLGVSRIFTIYKILIPRIRKTTLLATTIIVSRVLSESVMLFLILNSQSYSTAYSSFGSFINSQVNPIAPLISENFFSDGSDEKVKNLMFLFGALLLLISLLVNAICYYLIKQEPGINKASAKLSKRAWFNNLIKWYFIKCVFYEARKLDNNKLSIHEYIFLNLKKYKPKQLLLLAYRVFEKICISIFCIFAFLLLTSITVEGIEALANKKISSGDTTLYRAFINTLLVVIISIFLSFPLAFLSSIFLSEYAGNTTFKKYILCLINVASSTPSIIFGIFGLSFFISNLGLTGSGVNGKSLLAGILTITLLILPYMINLFLNHISNIPNIYRVAAYTLGISKHKTFLSIILPLVLSNLIFAVLLSVGRIMGETAPLYLTAGMNSINTTLLLYPGQTLTTRIYSQRYGSNITEGNSSIAETSFCCVSSIFLVILLGKCLIPFIIEKVLPTTNIWLNQYSNNMSYYWNIYMNRAKKTALNRH</sequence>
<dbReference type="GO" id="GO:0006817">
    <property type="term" value="P:phosphate ion transport"/>
    <property type="evidence" value="ECO:0007669"/>
    <property type="project" value="UniProtKB-KW"/>
</dbReference>